<proteinExistence type="predicted"/>
<protein>
    <recommendedName>
        <fullName evidence="2">CNH domain-containing protein</fullName>
    </recommendedName>
</protein>
<evidence type="ECO:0000313" key="1">
    <source>
        <dbReference type="EMBL" id="CAD8950733.1"/>
    </source>
</evidence>
<sequence>MEEVGTLTGNVSSWQHLDAETKELAAKVKEGGSKKECRTGPYIVTARRDMVYVNSTNSDGEKQGEPLACFRAPYFVRAVSCRGTSVVVGCKDGQVVFLEAPLLADHTG</sequence>
<dbReference type="AlphaFoldDB" id="A0A7S1DK04"/>
<gene>
    <name evidence="1" type="ORF">HAND00432_LOCUS5254</name>
</gene>
<accession>A0A7S1DK04</accession>
<evidence type="ECO:0008006" key="2">
    <source>
        <dbReference type="Google" id="ProtNLM"/>
    </source>
</evidence>
<name>A0A7S1DK04_HEMAN</name>
<organism evidence="1">
    <name type="scientific">Hemiselmis andersenii</name>
    <name type="common">Cryptophyte alga</name>
    <dbReference type="NCBI Taxonomy" id="464988"/>
    <lineage>
        <taxon>Eukaryota</taxon>
        <taxon>Cryptophyceae</taxon>
        <taxon>Cryptomonadales</taxon>
        <taxon>Hemiselmidaceae</taxon>
        <taxon>Hemiselmis</taxon>
    </lineage>
</organism>
<reference evidence="1" key="1">
    <citation type="submission" date="2021-01" db="EMBL/GenBank/DDBJ databases">
        <authorList>
            <person name="Corre E."/>
            <person name="Pelletier E."/>
            <person name="Niang G."/>
            <person name="Scheremetjew M."/>
            <person name="Finn R."/>
            <person name="Kale V."/>
            <person name="Holt S."/>
            <person name="Cochrane G."/>
            <person name="Meng A."/>
            <person name="Brown T."/>
            <person name="Cohen L."/>
        </authorList>
    </citation>
    <scope>NUCLEOTIDE SEQUENCE</scope>
    <source>
        <strain evidence="1">CCMP644</strain>
    </source>
</reference>
<dbReference type="EMBL" id="HBFX01008731">
    <property type="protein sequence ID" value="CAD8950733.1"/>
    <property type="molecule type" value="Transcribed_RNA"/>
</dbReference>